<feature type="domain" description="EF-hand" evidence="2">
    <location>
        <begin position="42"/>
        <end position="72"/>
    </location>
</feature>
<sequence>MKKLIALSVMAISFNALADGHETLFKTLDTDANQMISAEEAQIHEQLAQQFSQLDVNKDSQLSLDEFRALQK</sequence>
<dbReference type="GO" id="GO:0005509">
    <property type="term" value="F:calcium ion binding"/>
    <property type="evidence" value="ECO:0007669"/>
    <property type="project" value="InterPro"/>
</dbReference>
<organism evidence="3 4">
    <name type="scientific">Neptunomonas marina</name>
    <dbReference type="NCBI Taxonomy" id="1815562"/>
    <lineage>
        <taxon>Bacteria</taxon>
        <taxon>Pseudomonadati</taxon>
        <taxon>Pseudomonadota</taxon>
        <taxon>Gammaproteobacteria</taxon>
        <taxon>Oceanospirillales</taxon>
        <taxon>Oceanospirillaceae</taxon>
        <taxon>Neptunomonas</taxon>
    </lineage>
</organism>
<dbReference type="RefSeq" id="WP_127694838.1">
    <property type="nucleotide sequence ID" value="NZ_SACQ01000006.1"/>
</dbReference>
<dbReference type="Proteomes" id="UP000282818">
    <property type="component" value="Unassembled WGS sequence"/>
</dbReference>
<dbReference type="InterPro" id="IPR002048">
    <property type="entry name" value="EF_hand_dom"/>
</dbReference>
<dbReference type="Gene3D" id="1.10.238.10">
    <property type="entry name" value="EF-hand"/>
    <property type="match status" value="1"/>
</dbReference>
<feature type="signal peptide" evidence="1">
    <location>
        <begin position="1"/>
        <end position="18"/>
    </location>
</feature>
<dbReference type="EMBL" id="SACQ01000006">
    <property type="protein sequence ID" value="RVU30053.1"/>
    <property type="molecule type" value="Genomic_DNA"/>
</dbReference>
<feature type="chain" id="PRO_5019457178" evidence="1">
    <location>
        <begin position="19"/>
        <end position="72"/>
    </location>
</feature>
<gene>
    <name evidence="3" type="ORF">EOE65_13455</name>
</gene>
<dbReference type="InterPro" id="IPR011992">
    <property type="entry name" value="EF-hand-dom_pair"/>
</dbReference>
<name>A0A437Q6H3_9GAMM</name>
<dbReference type="AlphaFoldDB" id="A0A437Q6H3"/>
<evidence type="ECO:0000259" key="2">
    <source>
        <dbReference type="PROSITE" id="PS50222"/>
    </source>
</evidence>
<proteinExistence type="predicted"/>
<keyword evidence="1" id="KW-0732">Signal</keyword>
<evidence type="ECO:0000313" key="4">
    <source>
        <dbReference type="Proteomes" id="UP000282818"/>
    </source>
</evidence>
<protein>
    <submittedName>
        <fullName evidence="3">Calmodulin</fullName>
    </submittedName>
</protein>
<evidence type="ECO:0000313" key="3">
    <source>
        <dbReference type="EMBL" id="RVU30053.1"/>
    </source>
</evidence>
<accession>A0A437Q6H3</accession>
<evidence type="ECO:0000256" key="1">
    <source>
        <dbReference type="SAM" id="SignalP"/>
    </source>
</evidence>
<comment type="caution">
    <text evidence="3">The sequence shown here is derived from an EMBL/GenBank/DDBJ whole genome shotgun (WGS) entry which is preliminary data.</text>
</comment>
<dbReference type="SUPFAM" id="SSF47473">
    <property type="entry name" value="EF-hand"/>
    <property type="match status" value="1"/>
</dbReference>
<keyword evidence="4" id="KW-1185">Reference proteome</keyword>
<dbReference type="PROSITE" id="PS50222">
    <property type="entry name" value="EF_HAND_2"/>
    <property type="match status" value="1"/>
</dbReference>
<reference evidence="3 4" key="1">
    <citation type="submission" date="2019-01" db="EMBL/GenBank/DDBJ databases">
        <authorList>
            <person name="Chen W.-M."/>
        </authorList>
    </citation>
    <scope>NUCLEOTIDE SEQUENCE [LARGE SCALE GENOMIC DNA]</scope>
    <source>
        <strain evidence="3 4">HPM-16</strain>
    </source>
</reference>